<name>A0A1Q8QL01_9FIRM</name>
<dbReference type="UniPathway" id="UPA00148"/>
<dbReference type="NCBIfam" id="NF002780">
    <property type="entry name" value="PRK02898.1"/>
    <property type="match status" value="1"/>
</dbReference>
<keyword evidence="1 10" id="KW-0171">Cobalt transport</keyword>
<evidence type="ECO:0000256" key="10">
    <source>
        <dbReference type="HAMAP-Rule" id="MF_00330"/>
    </source>
</evidence>
<dbReference type="PANTHER" id="PTHR38662:SF1">
    <property type="entry name" value="COBALT TRANSPORT PROTEIN CBIN"/>
    <property type="match status" value="1"/>
</dbReference>
<organism evidence="11 12">
    <name type="scientific">Desulfosporosinus metallidurans</name>
    <dbReference type="NCBI Taxonomy" id="1888891"/>
    <lineage>
        <taxon>Bacteria</taxon>
        <taxon>Bacillati</taxon>
        <taxon>Bacillota</taxon>
        <taxon>Clostridia</taxon>
        <taxon>Eubacteriales</taxon>
        <taxon>Desulfitobacteriaceae</taxon>
        <taxon>Desulfosporosinus</taxon>
    </lineage>
</organism>
<evidence type="ECO:0000256" key="4">
    <source>
        <dbReference type="ARBA" id="ARBA00022573"/>
    </source>
</evidence>
<evidence type="ECO:0000256" key="6">
    <source>
        <dbReference type="ARBA" id="ARBA00022989"/>
    </source>
</evidence>
<comment type="pathway">
    <text evidence="10">Cofactor biosynthesis; adenosylcobalamin biosynthesis.</text>
</comment>
<dbReference type="PANTHER" id="PTHR38662">
    <property type="entry name" value="COBALT TRANSPORT PROTEIN CBIN"/>
    <property type="match status" value="1"/>
</dbReference>
<proteinExistence type="inferred from homology"/>
<evidence type="ECO:0000256" key="2">
    <source>
        <dbReference type="ARBA" id="ARBA00022448"/>
    </source>
</evidence>
<dbReference type="GO" id="GO:0009236">
    <property type="term" value="P:cobalamin biosynthetic process"/>
    <property type="evidence" value="ECO:0007669"/>
    <property type="project" value="UniProtKB-UniRule"/>
</dbReference>
<dbReference type="HAMAP" id="MF_00330">
    <property type="entry name" value="CbiN"/>
    <property type="match status" value="1"/>
</dbReference>
<comment type="subunit">
    <text evidence="10">Forms an energy-coupling factor (ECF) transporter complex composed of an ATP-binding protein (A component, CbiO), a transmembrane protein (T component, CbiQ) and 2 possible substrate-capture proteins (S components, CbiM and CbiN) of unknown stoichimetry.</text>
</comment>
<keyword evidence="3 10" id="KW-1003">Cell membrane</keyword>
<accession>A0A1Q8QL01</accession>
<keyword evidence="12" id="KW-1185">Reference proteome</keyword>
<evidence type="ECO:0000256" key="1">
    <source>
        <dbReference type="ARBA" id="ARBA00022426"/>
    </source>
</evidence>
<keyword evidence="2 10" id="KW-0813">Transport</keyword>
<dbReference type="Proteomes" id="UP000186102">
    <property type="component" value="Unassembled WGS sequence"/>
</dbReference>
<feature type="transmembrane region" description="Helical" evidence="10">
    <location>
        <begin position="66"/>
        <end position="85"/>
    </location>
</feature>
<comment type="function">
    <text evidence="10">Part of the energy-coupling factor (ECF) transporter complex CbiMNOQ involved in cobalt import.</text>
</comment>
<comment type="subcellular location">
    <subcellularLocation>
        <location evidence="10">Cell membrane</location>
        <topology evidence="10">Multi-pass membrane protein</topology>
    </subcellularLocation>
</comment>
<dbReference type="STRING" id="1888891.DSOL_4271"/>
<dbReference type="InterPro" id="IPR003705">
    <property type="entry name" value="CbiN"/>
</dbReference>
<keyword evidence="8 10" id="KW-0472">Membrane</keyword>
<evidence type="ECO:0000313" key="12">
    <source>
        <dbReference type="Proteomes" id="UP000186102"/>
    </source>
</evidence>
<dbReference type="Pfam" id="PF02553">
    <property type="entry name" value="CbiN"/>
    <property type="match status" value="1"/>
</dbReference>
<comment type="caution">
    <text evidence="10">Lacks conserved residue(s) required for the propagation of feature annotation.</text>
</comment>
<comment type="caution">
    <text evidence="11">The sequence shown here is derived from an EMBL/GenBank/DDBJ whole genome shotgun (WGS) entry which is preliminary data.</text>
</comment>
<gene>
    <name evidence="10" type="primary">cbiN</name>
    <name evidence="11" type="ORF">DSOL_4271</name>
</gene>
<dbReference type="EMBL" id="MLBF01000048">
    <property type="protein sequence ID" value="OLN28014.1"/>
    <property type="molecule type" value="Genomic_DNA"/>
</dbReference>
<sequence>MKPIAKNGILLVIVAVLAFGPLFMTRGAEFAGADDRAKNAISTLNANYKPWFKPLYEPPSGEVETFLFALQAAIGSGFFFYYIGYSKGKHSVSKKDQA</sequence>
<protein>
    <recommendedName>
        <fullName evidence="10">Cobalt transport protein CbiN</fullName>
    </recommendedName>
    <alternativeName>
        <fullName evidence="10">Energy-coupling factor transporter probable substrate-capture protein CbiN</fullName>
        <shortName evidence="10">ECF transporter S component CbiN</shortName>
    </alternativeName>
</protein>
<keyword evidence="5 10" id="KW-0812">Transmembrane</keyword>
<evidence type="ECO:0000313" key="11">
    <source>
        <dbReference type="EMBL" id="OLN28014.1"/>
    </source>
</evidence>
<dbReference type="RefSeq" id="WP_075366635.1">
    <property type="nucleotide sequence ID" value="NZ_MLBF01000048.1"/>
</dbReference>
<comment type="similarity">
    <text evidence="10">Belongs to the CbiN family.</text>
</comment>
<dbReference type="GO" id="GO:0015087">
    <property type="term" value="F:cobalt ion transmembrane transporter activity"/>
    <property type="evidence" value="ECO:0007669"/>
    <property type="project" value="UniProtKB-UniRule"/>
</dbReference>
<dbReference type="OrthoDB" id="1551318at2"/>
<dbReference type="GO" id="GO:0005886">
    <property type="term" value="C:plasma membrane"/>
    <property type="evidence" value="ECO:0007669"/>
    <property type="project" value="UniProtKB-SubCell"/>
</dbReference>
<dbReference type="AlphaFoldDB" id="A0A1Q8QL01"/>
<evidence type="ECO:0000256" key="3">
    <source>
        <dbReference type="ARBA" id="ARBA00022475"/>
    </source>
</evidence>
<keyword evidence="6 10" id="KW-1133">Transmembrane helix</keyword>
<keyword evidence="4 10" id="KW-0169">Cobalamin biosynthesis</keyword>
<evidence type="ECO:0000256" key="9">
    <source>
        <dbReference type="ARBA" id="ARBA00023285"/>
    </source>
</evidence>
<evidence type="ECO:0000256" key="7">
    <source>
        <dbReference type="ARBA" id="ARBA00023065"/>
    </source>
</evidence>
<evidence type="ECO:0000256" key="5">
    <source>
        <dbReference type="ARBA" id="ARBA00022692"/>
    </source>
</evidence>
<dbReference type="NCBIfam" id="TIGR01165">
    <property type="entry name" value="cbiN"/>
    <property type="match status" value="1"/>
</dbReference>
<evidence type="ECO:0000256" key="8">
    <source>
        <dbReference type="ARBA" id="ARBA00023136"/>
    </source>
</evidence>
<keyword evidence="7 10" id="KW-0406">Ion transport</keyword>
<reference evidence="11 12" key="1">
    <citation type="submission" date="2016-09" db="EMBL/GenBank/DDBJ databases">
        <title>Complete genome of Desulfosporosinus sp. OL.</title>
        <authorList>
            <person name="Mardanov A."/>
            <person name="Beletsky A."/>
            <person name="Panova A."/>
            <person name="Karnachuk O."/>
            <person name="Ravin N."/>
        </authorList>
    </citation>
    <scope>NUCLEOTIDE SEQUENCE [LARGE SCALE GENOMIC DNA]</scope>
    <source>
        <strain evidence="11 12">OL</strain>
    </source>
</reference>
<keyword evidence="9 10" id="KW-0170">Cobalt</keyword>